<dbReference type="SMART" id="SM00220">
    <property type="entry name" value="S_TKc"/>
    <property type="match status" value="1"/>
</dbReference>
<comment type="similarity">
    <text evidence="6">Belongs to the protein kinase superfamily. STE Ser/Thr protein kinase family. MAP kinase kinase subfamily.</text>
</comment>
<feature type="domain" description="Protein kinase" evidence="10">
    <location>
        <begin position="36"/>
        <end position="295"/>
    </location>
</feature>
<evidence type="ECO:0000259" key="10">
    <source>
        <dbReference type="PROSITE" id="PS50011"/>
    </source>
</evidence>
<dbReference type="PROSITE" id="PS00107">
    <property type="entry name" value="PROTEIN_KINASE_ATP"/>
    <property type="match status" value="1"/>
</dbReference>
<dbReference type="PROSITE" id="PS00108">
    <property type="entry name" value="PROTEIN_KINASE_ST"/>
    <property type="match status" value="1"/>
</dbReference>
<keyword evidence="5 8" id="KW-0067">ATP-binding</keyword>
<dbReference type="Pfam" id="PF00069">
    <property type="entry name" value="Pkinase"/>
    <property type="match status" value="1"/>
</dbReference>
<keyword evidence="11" id="KW-1185">Reference proteome</keyword>
<dbReference type="Proteomes" id="UP000887540">
    <property type="component" value="Unplaced"/>
</dbReference>
<dbReference type="WBParaSite" id="ACRNAN_scaffold254.g31619.t1">
    <property type="protein sequence ID" value="ACRNAN_scaffold254.g31619.t1"/>
    <property type="gene ID" value="ACRNAN_scaffold254.g31619"/>
</dbReference>
<dbReference type="PIRSF" id="PIRSF000654">
    <property type="entry name" value="Integrin-linked_kinase"/>
    <property type="match status" value="1"/>
</dbReference>
<organism evidence="11 12">
    <name type="scientific">Acrobeloides nanus</name>
    <dbReference type="NCBI Taxonomy" id="290746"/>
    <lineage>
        <taxon>Eukaryota</taxon>
        <taxon>Metazoa</taxon>
        <taxon>Ecdysozoa</taxon>
        <taxon>Nematoda</taxon>
        <taxon>Chromadorea</taxon>
        <taxon>Rhabditida</taxon>
        <taxon>Tylenchina</taxon>
        <taxon>Cephalobomorpha</taxon>
        <taxon>Cephaloboidea</taxon>
        <taxon>Cephalobidae</taxon>
        <taxon>Acrobeloides</taxon>
    </lineage>
</organism>
<sequence>MPNFPWDNPVFNDIYQKSGHIEIGSHPYSNLTEKDLQRIQSIGFGANGNVTKCKIGNHFVAVKDLKLSETKEMKQALMELNVIKQCSICPYVIDYYGYICTGNTLYICMEYMASCLDKLQEQAPGGYFPENVVGKITISVIRALDYLREKKIIHRDVKPSNMLVDRLGNVKLCDFAISGQLVDSMAQSCTPGCILYLAPERIALNRATYDIRSDVWSLGISLFKMATGHNPYTEATDGVEPNAFMVLKRVKEEPAPILTARENISEELCSFVNSCLRKNWEERPKYIKLMEHDFFVKSMGYEQEASEWLYSLINRIQANES</sequence>
<dbReference type="GO" id="GO:0004674">
    <property type="term" value="F:protein serine/threonine kinase activity"/>
    <property type="evidence" value="ECO:0007669"/>
    <property type="project" value="UniProtKB-KW"/>
</dbReference>
<dbReference type="InterPro" id="IPR000719">
    <property type="entry name" value="Prot_kinase_dom"/>
</dbReference>
<reference evidence="12" key="1">
    <citation type="submission" date="2022-11" db="UniProtKB">
        <authorList>
            <consortium name="WormBaseParasite"/>
        </authorList>
    </citation>
    <scope>IDENTIFICATION</scope>
</reference>
<evidence type="ECO:0000256" key="6">
    <source>
        <dbReference type="ARBA" id="ARBA00038035"/>
    </source>
</evidence>
<evidence type="ECO:0000256" key="1">
    <source>
        <dbReference type="ARBA" id="ARBA00022527"/>
    </source>
</evidence>
<evidence type="ECO:0000256" key="3">
    <source>
        <dbReference type="ARBA" id="ARBA00022741"/>
    </source>
</evidence>
<evidence type="ECO:0000256" key="9">
    <source>
        <dbReference type="RuleBase" id="RU000304"/>
    </source>
</evidence>
<evidence type="ECO:0000256" key="8">
    <source>
        <dbReference type="PROSITE-ProRule" id="PRU10141"/>
    </source>
</evidence>
<proteinExistence type="inferred from homology"/>
<dbReference type="GO" id="GO:0004708">
    <property type="term" value="F:MAP kinase kinase activity"/>
    <property type="evidence" value="ECO:0007669"/>
    <property type="project" value="UniProtKB-EC"/>
</dbReference>
<keyword evidence="3 8" id="KW-0547">Nucleotide-binding</keyword>
<evidence type="ECO:0000313" key="12">
    <source>
        <dbReference type="WBParaSite" id="ACRNAN_scaffold254.g31619.t1"/>
    </source>
</evidence>
<dbReference type="SUPFAM" id="SSF56112">
    <property type="entry name" value="Protein kinase-like (PK-like)"/>
    <property type="match status" value="1"/>
</dbReference>
<dbReference type="InterPro" id="IPR008271">
    <property type="entry name" value="Ser/Thr_kinase_AS"/>
</dbReference>
<evidence type="ECO:0000256" key="5">
    <source>
        <dbReference type="ARBA" id="ARBA00022840"/>
    </source>
</evidence>
<protein>
    <recommendedName>
        <fullName evidence="7">mitogen-activated protein kinase kinase</fullName>
        <ecNumber evidence="7">2.7.12.2</ecNumber>
    </recommendedName>
</protein>
<accession>A0A914DF09</accession>
<dbReference type="PANTHER" id="PTHR48013">
    <property type="entry name" value="DUAL SPECIFICITY MITOGEN-ACTIVATED PROTEIN KINASE KINASE 5-RELATED"/>
    <property type="match status" value="1"/>
</dbReference>
<dbReference type="GO" id="GO:0051403">
    <property type="term" value="P:stress-activated MAPK cascade"/>
    <property type="evidence" value="ECO:0007669"/>
    <property type="project" value="TreeGrafter"/>
</dbReference>
<keyword evidence="4" id="KW-0418">Kinase</keyword>
<dbReference type="GO" id="GO:0005524">
    <property type="term" value="F:ATP binding"/>
    <property type="evidence" value="ECO:0007669"/>
    <property type="project" value="UniProtKB-UniRule"/>
</dbReference>
<dbReference type="InterPro" id="IPR017441">
    <property type="entry name" value="Protein_kinase_ATP_BS"/>
</dbReference>
<dbReference type="PROSITE" id="PS50011">
    <property type="entry name" value="PROTEIN_KINASE_DOM"/>
    <property type="match status" value="1"/>
</dbReference>
<dbReference type="EC" id="2.7.12.2" evidence="7"/>
<dbReference type="AlphaFoldDB" id="A0A914DF09"/>
<keyword evidence="2" id="KW-0808">Transferase</keyword>
<keyword evidence="1 9" id="KW-0723">Serine/threonine-protein kinase</keyword>
<evidence type="ECO:0000256" key="7">
    <source>
        <dbReference type="ARBA" id="ARBA00038999"/>
    </source>
</evidence>
<feature type="binding site" evidence="8">
    <location>
        <position position="63"/>
    </location>
    <ligand>
        <name>ATP</name>
        <dbReference type="ChEBI" id="CHEBI:30616"/>
    </ligand>
</feature>
<dbReference type="PANTHER" id="PTHR48013:SF11">
    <property type="entry name" value="LICORNE"/>
    <property type="match status" value="1"/>
</dbReference>
<evidence type="ECO:0000256" key="2">
    <source>
        <dbReference type="ARBA" id="ARBA00022679"/>
    </source>
</evidence>
<dbReference type="Gene3D" id="3.30.200.20">
    <property type="entry name" value="Phosphorylase Kinase, domain 1"/>
    <property type="match status" value="1"/>
</dbReference>
<dbReference type="InterPro" id="IPR011009">
    <property type="entry name" value="Kinase-like_dom_sf"/>
</dbReference>
<evidence type="ECO:0000313" key="11">
    <source>
        <dbReference type="Proteomes" id="UP000887540"/>
    </source>
</evidence>
<evidence type="ECO:0000256" key="4">
    <source>
        <dbReference type="ARBA" id="ARBA00022777"/>
    </source>
</evidence>
<name>A0A914DF09_9BILA</name>
<dbReference type="Gene3D" id="1.10.510.10">
    <property type="entry name" value="Transferase(Phosphotransferase) domain 1"/>
    <property type="match status" value="1"/>
</dbReference>
<dbReference type="FunFam" id="3.30.200.20:FF:000040">
    <property type="entry name" value="Dual specificity mitogen-activated protein kinase kinase"/>
    <property type="match status" value="1"/>
</dbReference>